<feature type="transmembrane region" description="Helical" evidence="1">
    <location>
        <begin position="293"/>
        <end position="315"/>
    </location>
</feature>
<proteinExistence type="predicted"/>
<feature type="transmembrane region" description="Helical" evidence="1">
    <location>
        <begin position="37"/>
        <end position="55"/>
    </location>
</feature>
<dbReference type="AlphaFoldDB" id="A0A1N6D7M7"/>
<dbReference type="STRING" id="226505.SAMN05444394_0423"/>
<feature type="transmembrane region" description="Helical" evidence="1">
    <location>
        <begin position="93"/>
        <end position="115"/>
    </location>
</feature>
<organism evidence="2 3">
    <name type="scientific">Algoriphagus halophilus</name>
    <dbReference type="NCBI Taxonomy" id="226505"/>
    <lineage>
        <taxon>Bacteria</taxon>
        <taxon>Pseudomonadati</taxon>
        <taxon>Bacteroidota</taxon>
        <taxon>Cytophagia</taxon>
        <taxon>Cytophagales</taxon>
        <taxon>Cyclobacteriaceae</taxon>
        <taxon>Algoriphagus</taxon>
    </lineage>
</organism>
<keyword evidence="1" id="KW-1133">Transmembrane helix</keyword>
<protein>
    <submittedName>
        <fullName evidence="2">Uncharacterized membrane protein</fullName>
    </submittedName>
</protein>
<dbReference type="PANTHER" id="PTHR34289">
    <property type="entry name" value="PROTEIN, PUTATIVE (DUF819)-RELATED"/>
    <property type="match status" value="1"/>
</dbReference>
<evidence type="ECO:0000313" key="2">
    <source>
        <dbReference type="EMBL" id="SIN66821.1"/>
    </source>
</evidence>
<keyword evidence="3" id="KW-1185">Reference proteome</keyword>
<feature type="transmembrane region" description="Helical" evidence="1">
    <location>
        <begin position="205"/>
        <end position="227"/>
    </location>
</feature>
<feature type="transmembrane region" description="Helical" evidence="1">
    <location>
        <begin position="233"/>
        <end position="254"/>
    </location>
</feature>
<gene>
    <name evidence="2" type="ORF">SAMN05444394_0423</name>
</gene>
<dbReference type="EMBL" id="FSRC01000001">
    <property type="protein sequence ID" value="SIN66821.1"/>
    <property type="molecule type" value="Genomic_DNA"/>
</dbReference>
<evidence type="ECO:0000313" key="3">
    <source>
        <dbReference type="Proteomes" id="UP000185221"/>
    </source>
</evidence>
<evidence type="ECO:0000256" key="1">
    <source>
        <dbReference type="SAM" id="Phobius"/>
    </source>
</evidence>
<feature type="transmembrane region" description="Helical" evidence="1">
    <location>
        <begin position="61"/>
        <end position="81"/>
    </location>
</feature>
<keyword evidence="1" id="KW-0472">Membrane</keyword>
<accession>A0A1N6D7M7</accession>
<feature type="transmembrane region" description="Helical" evidence="1">
    <location>
        <begin position="266"/>
        <end position="287"/>
    </location>
</feature>
<feature type="transmembrane region" description="Helical" evidence="1">
    <location>
        <begin position="158"/>
        <end position="184"/>
    </location>
</feature>
<name>A0A1N6D7M7_9BACT</name>
<dbReference type="OrthoDB" id="653763at2"/>
<dbReference type="RefSeq" id="WP_074223180.1">
    <property type="nucleotide sequence ID" value="NZ_FSRC01000001.1"/>
</dbReference>
<reference evidence="3" key="1">
    <citation type="submission" date="2016-11" db="EMBL/GenBank/DDBJ databases">
        <authorList>
            <person name="Varghese N."/>
            <person name="Submissions S."/>
        </authorList>
    </citation>
    <scope>NUCLEOTIDE SEQUENCE [LARGE SCALE GENOMIC DNA]</scope>
    <source>
        <strain evidence="3">DSM 15292</strain>
    </source>
</reference>
<feature type="transmembrane region" description="Helical" evidence="1">
    <location>
        <begin position="352"/>
        <end position="378"/>
    </location>
</feature>
<dbReference type="InterPro" id="IPR008537">
    <property type="entry name" value="DUF819"/>
</dbReference>
<dbReference type="Pfam" id="PF05684">
    <property type="entry name" value="DUF819"/>
    <property type="match status" value="1"/>
</dbReference>
<keyword evidence="1" id="KW-0812">Transmembrane</keyword>
<dbReference type="Proteomes" id="UP000185221">
    <property type="component" value="Unassembled WGS sequence"/>
</dbReference>
<sequence length="379" mass="40234">MRWTQDPIYVSGMLCIAVLLSVWLAKNKVGRTIGTPILVILICAVFANSGIIPTATSGHPIYNSVFMYLAPMGIFIALLDVDLKSVKNAGFPILLMFGIGALGTIIGVLVAWFLVQPAVEIGPLANAIAGMYTGTYIGGSINFNAVALAYQVNEHAELFAATTVVDNLIGTPWIVITLLLPRYLQKLFPRKKIMPPSGELGEIKTHEFISIGALAAIFGLSFLAMAFSKLLSLYFPVIPEIITLTTLALILAQFSFIQRIQGTHTIGFFIILLFLGVIGTLCDFKTLAGIGDLAGTFILFVSILMLVHGIVIYGLGGMLKIDWDVVTVASQANVGGNTTALAAAESLNRPDLLIPGILVGSLGNAVGTYAGFFIAGILG</sequence>
<feature type="transmembrane region" description="Helical" evidence="1">
    <location>
        <begin position="6"/>
        <end position="25"/>
    </location>
</feature>
<dbReference type="PANTHER" id="PTHR34289:SF8">
    <property type="entry name" value="DUF819 DOMAIN-CONTAINING PROTEIN"/>
    <property type="match status" value="1"/>
</dbReference>